<keyword evidence="1" id="KW-1133">Transmembrane helix</keyword>
<dbReference type="EMBL" id="JABEBT010000091">
    <property type="protein sequence ID" value="KAF7632871.1"/>
    <property type="molecule type" value="Genomic_DNA"/>
</dbReference>
<comment type="caution">
    <text evidence="2">The sequence shown here is derived from an EMBL/GenBank/DDBJ whole genome shotgun (WGS) entry which is preliminary data.</text>
</comment>
<evidence type="ECO:0000313" key="3">
    <source>
        <dbReference type="Proteomes" id="UP000605970"/>
    </source>
</evidence>
<dbReference type="AlphaFoldDB" id="A0A8S9ZHP2"/>
<keyword evidence="3" id="KW-1185">Reference proteome</keyword>
<accession>A0A8S9ZHP2</accession>
<proteinExistence type="predicted"/>
<keyword evidence="1" id="KW-0812">Transmembrane</keyword>
<feature type="transmembrane region" description="Helical" evidence="1">
    <location>
        <begin position="6"/>
        <end position="26"/>
    </location>
</feature>
<name>A0A8S9ZHP2_9BILA</name>
<organism evidence="2 3">
    <name type="scientific">Meloidogyne graminicola</name>
    <dbReference type="NCBI Taxonomy" id="189291"/>
    <lineage>
        <taxon>Eukaryota</taxon>
        <taxon>Metazoa</taxon>
        <taxon>Ecdysozoa</taxon>
        <taxon>Nematoda</taxon>
        <taxon>Chromadorea</taxon>
        <taxon>Rhabditida</taxon>
        <taxon>Tylenchina</taxon>
        <taxon>Tylenchomorpha</taxon>
        <taxon>Tylenchoidea</taxon>
        <taxon>Meloidogynidae</taxon>
        <taxon>Meloidogyninae</taxon>
        <taxon>Meloidogyne</taxon>
    </lineage>
</organism>
<gene>
    <name evidence="2" type="ORF">Mgra_00007730</name>
</gene>
<dbReference type="OrthoDB" id="5897625at2759"/>
<reference evidence="2" key="1">
    <citation type="journal article" date="2020" name="Ecol. Evol.">
        <title>Genome structure and content of the rice root-knot nematode (Meloidogyne graminicola).</title>
        <authorList>
            <person name="Phan N.T."/>
            <person name="Danchin E.G.J."/>
            <person name="Klopp C."/>
            <person name="Perfus-Barbeoch L."/>
            <person name="Kozlowski D.K."/>
            <person name="Koutsovoulos G.D."/>
            <person name="Lopez-Roques C."/>
            <person name="Bouchez O."/>
            <person name="Zahm M."/>
            <person name="Besnard G."/>
            <person name="Bellafiore S."/>
        </authorList>
    </citation>
    <scope>NUCLEOTIDE SEQUENCE</scope>
    <source>
        <strain evidence="2">VN-18</strain>
    </source>
</reference>
<evidence type="ECO:0000313" key="2">
    <source>
        <dbReference type="EMBL" id="KAF7632871.1"/>
    </source>
</evidence>
<sequence>MFLALNYSVFNKFVFISFYFLLLINFTMSMRASGRTILNEPRKALLSVEDVGVVLAKVGRKIERQAQQINYKMQPFFKPRFTF</sequence>
<protein>
    <submittedName>
        <fullName evidence="2">Uncharacterized protein</fullName>
    </submittedName>
</protein>
<dbReference type="Proteomes" id="UP000605970">
    <property type="component" value="Unassembled WGS sequence"/>
</dbReference>
<keyword evidence="1" id="KW-0472">Membrane</keyword>
<evidence type="ECO:0000256" key="1">
    <source>
        <dbReference type="SAM" id="Phobius"/>
    </source>
</evidence>